<keyword evidence="2 3" id="KW-0326">Glycosidase</keyword>
<feature type="domain" description="GH84" evidence="5">
    <location>
        <begin position="146"/>
        <end position="411"/>
    </location>
</feature>
<dbReference type="Gene3D" id="1.20.58.460">
    <property type="entry name" value="Hyaluronidase post-catalytic domain-like"/>
    <property type="match status" value="1"/>
</dbReference>
<comment type="similarity">
    <text evidence="3">Belongs to the glycosyl hydrolase 84 family.</text>
</comment>
<keyword evidence="4" id="KW-0732">Signal</keyword>
<dbReference type="SUPFAM" id="SSF51445">
    <property type="entry name" value="(Trans)glycosidases"/>
    <property type="match status" value="1"/>
</dbReference>
<accession>A0ABR7DSA5</accession>
<dbReference type="Gene3D" id="3.20.20.80">
    <property type="entry name" value="Glycosidases"/>
    <property type="match status" value="1"/>
</dbReference>
<dbReference type="Proteomes" id="UP000651475">
    <property type="component" value="Unassembled WGS sequence"/>
</dbReference>
<dbReference type="SUPFAM" id="SSF55545">
    <property type="entry name" value="beta-N-acetylhexosaminidase-like domain"/>
    <property type="match status" value="1"/>
</dbReference>
<keyword evidence="1 3" id="KW-0378">Hydrolase</keyword>
<feature type="active site" description="Proton donor" evidence="3">
    <location>
        <position position="261"/>
    </location>
</feature>
<evidence type="ECO:0000259" key="5">
    <source>
        <dbReference type="PROSITE" id="PS52009"/>
    </source>
</evidence>
<dbReference type="Gene3D" id="3.30.379.10">
    <property type="entry name" value="Chitobiase/beta-hexosaminidase domain 2-like"/>
    <property type="match status" value="1"/>
</dbReference>
<dbReference type="PANTHER" id="PTHR13170">
    <property type="entry name" value="O-GLCNACASE"/>
    <property type="match status" value="1"/>
</dbReference>
<dbReference type="PANTHER" id="PTHR13170:SF16">
    <property type="entry name" value="PROTEIN O-GLCNACASE"/>
    <property type="match status" value="1"/>
</dbReference>
<dbReference type="Pfam" id="PF02838">
    <property type="entry name" value="Glyco_hydro_20b"/>
    <property type="match status" value="1"/>
</dbReference>
<dbReference type="EMBL" id="JACOOJ010000035">
    <property type="protein sequence ID" value="MBC5634335.1"/>
    <property type="molecule type" value="Genomic_DNA"/>
</dbReference>
<dbReference type="SUPFAM" id="SSF140657">
    <property type="entry name" value="Hyaluronidase post-catalytic domain-like"/>
    <property type="match status" value="1"/>
</dbReference>
<sequence length="833" mass="93697">MKLLNLTAALLLGGVLQAQNPLPAIHPQPQEITLSTNRLNLPHGIALTGLENPDADAIRLIRQTLSIPNIPEALPLRITLMKDQASELKRSGAYRLVIKPEGIDIDISDNRGLFYAAQTLRQLVETNGRGIKSLPLGTITDYPDVAFRGTVEGFYGDPWSHADRIEQLRFYGKMKMNTYIYGPKDDPYHSSPNWRKPYPEKEAAQIKDLAKEAAANKVDFVWAIHPGLDIKWTDEDRMNVLNKFGMMYDLGVRSFAVFFDDISGEGAKADKQADLLNFLQKEFIEKKEGVSPLIMCPTEYNRAWAGSDYLDVLGRTLDPAIHVMWTGNSVIHDITLEGQEWVNKRIQRPSYVWWNFPVSDYCRDHLLMGPSYGLDPNAAHAMSGFVANPMERAEASKVALYGVADYAWNMKAYDPGSDFIEACRYVLPEAPEAFRTFCENNCDPGPNGHRYRRDESVRNAGYAEAFLNDFRKHNYNADAADQMNRLFAEITAAPAAIETSRNKALIDEIKPWLMQFHLLGKAGQAAIRTAEAGQSQNRAATWQSYLSLTSLLDSMRTIDQTYNQNPYQKGVKVGSRILTPFVQEIHSGVESNLLFADQADAATTRMSKASILTDIEQLKYQPLKESKDQIGYNRLNEVLRIEPGQSFGLAWELQKEATSFNFSLPKSENSGRVFEWSADGKQWTAIADIPADQARFKLEKVAPEVRYIRMRNATDKQMQIYLYEFAVTTKEDTSIDPVRLMYDKNLESANTLVAGSHIAVDREKKDGSLELYLSGSPFSQVVVEGTPLKGKAKQVLYSGPANYIELKKEALENVKALELHNAGQTEIRIHEIL</sequence>
<evidence type="ECO:0000256" key="3">
    <source>
        <dbReference type="PROSITE-ProRule" id="PRU01353"/>
    </source>
</evidence>
<keyword evidence="7" id="KW-1185">Reference proteome</keyword>
<gene>
    <name evidence="6" type="ORF">H8S65_16445</name>
</gene>
<dbReference type="InterPro" id="IPR049478">
    <property type="entry name" value="BT_4395-like_hel"/>
</dbReference>
<dbReference type="RefSeq" id="WP_186930949.1">
    <property type="nucleotide sequence ID" value="NZ_JACOOJ010000035.1"/>
</dbReference>
<dbReference type="InterPro" id="IPR017853">
    <property type="entry name" value="GH"/>
</dbReference>
<evidence type="ECO:0000256" key="1">
    <source>
        <dbReference type="ARBA" id="ARBA00022801"/>
    </source>
</evidence>
<proteinExistence type="inferred from homology"/>
<evidence type="ECO:0000256" key="4">
    <source>
        <dbReference type="SAM" id="SignalP"/>
    </source>
</evidence>
<dbReference type="InterPro" id="IPR013780">
    <property type="entry name" value="Glyco_hydro_b"/>
</dbReference>
<feature type="signal peptide" evidence="4">
    <location>
        <begin position="1"/>
        <end position="18"/>
    </location>
</feature>
<dbReference type="Pfam" id="PF07555">
    <property type="entry name" value="NAGidase"/>
    <property type="match status" value="1"/>
</dbReference>
<evidence type="ECO:0000313" key="6">
    <source>
        <dbReference type="EMBL" id="MBC5634335.1"/>
    </source>
</evidence>
<dbReference type="Pfam" id="PF21809">
    <property type="entry name" value="Glyco_hydro_84_hel"/>
    <property type="match status" value="1"/>
</dbReference>
<dbReference type="InterPro" id="IPR051822">
    <property type="entry name" value="Glycosyl_Hydrolase_84"/>
</dbReference>
<protein>
    <submittedName>
        <fullName evidence="6">Beta-N-acetylglucosaminidase domain-containing protein</fullName>
    </submittedName>
</protein>
<comment type="caution">
    <text evidence="6">The sequence shown here is derived from an EMBL/GenBank/DDBJ whole genome shotgun (WGS) entry which is preliminary data.</text>
</comment>
<evidence type="ECO:0000256" key="2">
    <source>
        <dbReference type="ARBA" id="ARBA00023295"/>
    </source>
</evidence>
<name>A0ABR7DSA5_9BACT</name>
<dbReference type="InterPro" id="IPR015882">
    <property type="entry name" value="HEX_bac_N"/>
</dbReference>
<reference evidence="6 7" key="1">
    <citation type="submission" date="2020-08" db="EMBL/GenBank/DDBJ databases">
        <title>Genome public.</title>
        <authorList>
            <person name="Liu C."/>
            <person name="Sun Q."/>
        </authorList>
    </citation>
    <scope>NUCLEOTIDE SEQUENCE [LARGE SCALE GENOMIC DNA]</scope>
    <source>
        <strain evidence="6 7">NSJ-79</strain>
    </source>
</reference>
<organism evidence="6 7">
    <name type="scientific">Parabacteroides hominis</name>
    <dbReference type="NCBI Taxonomy" id="2763057"/>
    <lineage>
        <taxon>Bacteria</taxon>
        <taxon>Pseudomonadati</taxon>
        <taxon>Bacteroidota</taxon>
        <taxon>Bacteroidia</taxon>
        <taxon>Bacteroidales</taxon>
        <taxon>Tannerellaceae</taxon>
        <taxon>Parabacteroides</taxon>
    </lineage>
</organism>
<feature type="chain" id="PRO_5045635703" evidence="4">
    <location>
        <begin position="19"/>
        <end position="833"/>
    </location>
</feature>
<dbReference type="InterPro" id="IPR029018">
    <property type="entry name" value="Hex-like_dom2"/>
</dbReference>
<dbReference type="InterPro" id="IPR011496">
    <property type="entry name" value="O-GlcNAcase_cat"/>
</dbReference>
<dbReference type="PROSITE" id="PS52009">
    <property type="entry name" value="GH84"/>
    <property type="match status" value="1"/>
</dbReference>
<dbReference type="Gene3D" id="2.60.40.1180">
    <property type="entry name" value="Golgi alpha-mannosidase II"/>
    <property type="match status" value="1"/>
</dbReference>
<evidence type="ECO:0000313" key="7">
    <source>
        <dbReference type="Proteomes" id="UP000651475"/>
    </source>
</evidence>